<dbReference type="AlphaFoldDB" id="A0A429Z8Z8"/>
<dbReference type="Pfam" id="PF02504">
    <property type="entry name" value="FA_synthesis"/>
    <property type="match status" value="1"/>
</dbReference>
<dbReference type="GO" id="GO:0016747">
    <property type="term" value="F:acyltransferase activity, transferring groups other than amino-acyl groups"/>
    <property type="evidence" value="ECO:0007669"/>
    <property type="project" value="InterPro"/>
</dbReference>
<protein>
    <submittedName>
        <fullName evidence="2">Glycine reductase</fullName>
    </submittedName>
</protein>
<dbReference type="Gene3D" id="3.40.718.10">
    <property type="entry name" value="Isopropylmalate Dehydrogenase"/>
    <property type="match status" value="1"/>
</dbReference>
<sequence>MSNKINETIKEVFTEMASALETGTLGPRIKIGLTIDGSEHGLTVMQEAVKLAQKNDNFDIVAIGSQVDWPGIENVVTTCEADNYKKMEELLASGYLQGCVTLHYSFPIGVSTVGRVITPGTGKEMLISTTTGTTSSNRNEAMVLNAVNGVAAAKAIGIKQPTVGILNVDGARSVERALKTLKENGYPINFSESHRADGGTVMRGNDLLEGSADVMVCDSLTGNILMKMFSAYTTGGSYEAMGYGYGPGIGDGYENNILIISRASGASVIANAMLYAYELASGDIIAKSQEEYRLAKAAKLKEVCESLQPKQAVAEQAIEMPAKEIVTSDIAGIDVIELDDAVKALWKENIYAESGMGCTGPIVLISEANHDKAVEILKAAEFI</sequence>
<dbReference type="InterPro" id="IPR012116">
    <property type="entry name" value="Gly_reductase_pC_asu"/>
</dbReference>
<name>A0A429Z8Z8_9ENTE</name>
<dbReference type="Proteomes" id="UP000277864">
    <property type="component" value="Unassembled WGS sequence"/>
</dbReference>
<evidence type="ECO:0000313" key="3">
    <source>
        <dbReference type="Proteomes" id="UP000277864"/>
    </source>
</evidence>
<dbReference type="RefSeq" id="WP_125942774.1">
    <property type="nucleotide sequence ID" value="NZ_PXZH01000001.1"/>
</dbReference>
<evidence type="ECO:0000313" key="2">
    <source>
        <dbReference type="EMBL" id="RST90161.1"/>
    </source>
</evidence>
<dbReference type="PIRSF" id="PIRSF036593">
    <property type="entry name" value="GrdD"/>
    <property type="match status" value="1"/>
</dbReference>
<dbReference type="EMBL" id="PXZH01000001">
    <property type="protein sequence ID" value="RST90161.1"/>
    <property type="molecule type" value="Genomic_DNA"/>
</dbReference>
<keyword evidence="3" id="KW-1185">Reference proteome</keyword>
<dbReference type="SUPFAM" id="SSF53659">
    <property type="entry name" value="Isocitrate/Isopropylmalate dehydrogenase-like"/>
    <property type="match status" value="1"/>
</dbReference>
<accession>A0A429Z8Z8</accession>
<comment type="caution">
    <text evidence="2">The sequence shown here is derived from an EMBL/GenBank/DDBJ whole genome shotgun (WGS) entry which is preliminary data.</text>
</comment>
<feature type="active site" evidence="1">
    <location>
        <position position="358"/>
    </location>
</feature>
<evidence type="ECO:0000256" key="1">
    <source>
        <dbReference type="PIRSR" id="PIRSR036593-50"/>
    </source>
</evidence>
<dbReference type="GO" id="GO:0006633">
    <property type="term" value="P:fatty acid biosynthetic process"/>
    <property type="evidence" value="ECO:0007669"/>
    <property type="project" value="InterPro"/>
</dbReference>
<organism evidence="2 3">
    <name type="scientific">Vagococcus humatus</name>
    <dbReference type="NCBI Taxonomy" id="1889241"/>
    <lineage>
        <taxon>Bacteria</taxon>
        <taxon>Bacillati</taxon>
        <taxon>Bacillota</taxon>
        <taxon>Bacilli</taxon>
        <taxon>Lactobacillales</taxon>
        <taxon>Enterococcaceae</taxon>
        <taxon>Vagococcus</taxon>
    </lineage>
</organism>
<proteinExistence type="predicted"/>
<dbReference type="InterPro" id="IPR003664">
    <property type="entry name" value="FA_synthesis"/>
</dbReference>
<gene>
    <name evidence="2" type="ORF">C7P63_03535</name>
</gene>
<reference evidence="2 3" key="1">
    <citation type="submission" date="2018-03" db="EMBL/GenBank/DDBJ databases">
        <authorList>
            <person name="Gulvik C.A."/>
        </authorList>
    </citation>
    <scope>NUCLEOTIDE SEQUENCE [LARGE SCALE GENOMIC DNA]</scope>
    <source>
        <strain evidence="2 3">JCM 31581</strain>
    </source>
</reference>
<dbReference type="NCBIfam" id="NF040747">
    <property type="entry name" value="reduct_C_alpha"/>
    <property type="match status" value="1"/>
</dbReference>
<dbReference type="OrthoDB" id="9769886at2"/>